<evidence type="ECO:0008006" key="4">
    <source>
        <dbReference type="Google" id="ProtNLM"/>
    </source>
</evidence>
<evidence type="ECO:0000313" key="3">
    <source>
        <dbReference type="Proteomes" id="UP000284706"/>
    </source>
</evidence>
<sequence length="819" mass="92501">MSSNRIKVLLSPPSREQSNFKAKEALNSKFYSVDDLEELKEFVVQSQQRHDELSKNLSISQYHIDHVVSDTRVAAQGSLSTAKELSLIRHSLSDELAELSSQLISLHSGEDREPLLLDDLETLHRNLKELQSVRQYVEVVHHVLKLSEEAVGSVKRSSVISVDSLNGYKSVRDFVTSVTKSCQPPGTDSTQQSLNLVIFLENIRDKTWADIKATLFDSVLIAAAEKFGWPSPVEYTSVAPQDRKVFESAFVNLLRLQRLGKTLDVPQRTGERDGLYPFQALVQPVSLRFKYHFEGSRQTNKLDKPEWYFAHVQNISHEHAHFMKTFVQQLLDQNECKHISAWREFTRLLLPLLSRKLRKTIPTLLDSPALLAHTVYQALVFDTGMTEEGFSLQGTSVSEPNTRWDGIAQVILGNRYWFETWLTGEKRFAESQYDTIINAEDAWLVADDVDADDLSRGLRPTISSRRIKALIQQITDRYSPLPHASQKVQFLSAIQLPLLESYCSRISSSLVAFETLSSIFVRSVPGALNFSLRENPNVQDDPRNRTSGPSGSNSLCKALLSARYIAVSLESWDEDLFFVQLWADSQSDPDVKKVIQDNRYWPNEAVSDLSTSEGTPFKEMLAKYRQLTTRSEDMIVQLVCNEVENALRAHRAETARTAPETDTLDFALSQTLLVPIGLLSSHLTLLRTVLPPTLFTVIYRRIIQRIAEHILHHQILYRGQISLQEGKAIASECELWVETCYAAAEGALGGGRQRVQAPWSKVLEAARLVGLEGEAWEKVVDSTFGPEDDTKWEETIIELVGLSEMGRDEVGAVLKRRHG</sequence>
<reference evidence="2 3" key="1">
    <citation type="journal article" date="2018" name="Evol. Lett.">
        <title>Horizontal gene cluster transfer increased hallucinogenic mushroom diversity.</title>
        <authorList>
            <person name="Reynolds H.T."/>
            <person name="Vijayakumar V."/>
            <person name="Gluck-Thaler E."/>
            <person name="Korotkin H.B."/>
            <person name="Matheny P.B."/>
            <person name="Slot J.C."/>
        </authorList>
    </citation>
    <scope>NUCLEOTIDE SEQUENCE [LARGE SCALE GENOMIC DNA]</scope>
    <source>
        <strain evidence="2 3">SRW20</strain>
    </source>
</reference>
<dbReference type="PANTHER" id="PTHR13520:SF0">
    <property type="entry name" value="RAD50-INTERACTING PROTEIN 1"/>
    <property type="match status" value="1"/>
</dbReference>
<comment type="caution">
    <text evidence="2">The sequence shown here is derived from an EMBL/GenBank/DDBJ whole genome shotgun (WGS) entry which is preliminary data.</text>
</comment>
<dbReference type="GO" id="GO:0070939">
    <property type="term" value="C:Dsl1/NZR complex"/>
    <property type="evidence" value="ECO:0007669"/>
    <property type="project" value="InterPro"/>
</dbReference>
<dbReference type="PANTHER" id="PTHR13520">
    <property type="entry name" value="RAD50-INTERACTING PROTEIN 1 RINT-1"/>
    <property type="match status" value="1"/>
</dbReference>
<dbReference type="InParanoid" id="A0A409VE53"/>
<dbReference type="GO" id="GO:0006890">
    <property type="term" value="P:retrograde vesicle-mediated transport, Golgi to endoplasmic reticulum"/>
    <property type="evidence" value="ECO:0007669"/>
    <property type="project" value="InterPro"/>
</dbReference>
<dbReference type="PROSITE" id="PS51386">
    <property type="entry name" value="RINT1_TIP20"/>
    <property type="match status" value="1"/>
</dbReference>
<gene>
    <name evidence="2" type="ORF">CVT26_002699</name>
</gene>
<name>A0A409VE53_9AGAR</name>
<dbReference type="InterPro" id="IPR042042">
    <property type="entry name" value="Tip20p_domB"/>
</dbReference>
<accession>A0A409VE53</accession>
<evidence type="ECO:0000313" key="2">
    <source>
        <dbReference type="EMBL" id="PPQ64755.1"/>
    </source>
</evidence>
<keyword evidence="3" id="KW-1185">Reference proteome</keyword>
<proteinExistence type="predicted"/>
<dbReference type="EMBL" id="NHYE01005663">
    <property type="protein sequence ID" value="PPQ64755.1"/>
    <property type="molecule type" value="Genomic_DNA"/>
</dbReference>
<organism evidence="2 3">
    <name type="scientific">Gymnopilus dilepis</name>
    <dbReference type="NCBI Taxonomy" id="231916"/>
    <lineage>
        <taxon>Eukaryota</taxon>
        <taxon>Fungi</taxon>
        <taxon>Dikarya</taxon>
        <taxon>Basidiomycota</taxon>
        <taxon>Agaricomycotina</taxon>
        <taxon>Agaricomycetes</taxon>
        <taxon>Agaricomycetidae</taxon>
        <taxon>Agaricales</taxon>
        <taxon>Agaricineae</taxon>
        <taxon>Hymenogastraceae</taxon>
        <taxon>Gymnopilus</taxon>
    </lineage>
</organism>
<dbReference type="GO" id="GO:0060628">
    <property type="term" value="P:regulation of ER to Golgi vesicle-mediated transport"/>
    <property type="evidence" value="ECO:0007669"/>
    <property type="project" value="TreeGrafter"/>
</dbReference>
<dbReference type="Pfam" id="PF04437">
    <property type="entry name" value="RINT1_TIP1"/>
    <property type="match status" value="1"/>
</dbReference>
<dbReference type="STRING" id="231916.A0A409VE53"/>
<dbReference type="GO" id="GO:0006888">
    <property type="term" value="P:endoplasmic reticulum to Golgi vesicle-mediated transport"/>
    <property type="evidence" value="ECO:0007669"/>
    <property type="project" value="InterPro"/>
</dbReference>
<protein>
    <recommendedName>
        <fullName evidence="4">RINT-1 family protein</fullName>
    </recommendedName>
</protein>
<dbReference type="Proteomes" id="UP000284706">
    <property type="component" value="Unassembled WGS sequence"/>
</dbReference>
<dbReference type="OrthoDB" id="407410at2759"/>
<dbReference type="Gene3D" id="1.20.58.1420">
    <property type="entry name" value="Dsl1p vesicle tethering complex, Tip20p subunit, domain B"/>
    <property type="match status" value="1"/>
</dbReference>
<feature type="region of interest" description="Disordered" evidence="1">
    <location>
        <begin position="532"/>
        <end position="552"/>
    </location>
</feature>
<dbReference type="AlphaFoldDB" id="A0A409VE53"/>
<dbReference type="InterPro" id="IPR007528">
    <property type="entry name" value="RINT1_Tip20"/>
</dbReference>
<evidence type="ECO:0000256" key="1">
    <source>
        <dbReference type="SAM" id="MobiDB-lite"/>
    </source>
</evidence>